<feature type="transmembrane region" description="Helical" evidence="1">
    <location>
        <begin position="346"/>
        <end position="366"/>
    </location>
</feature>
<evidence type="ECO:0000256" key="1">
    <source>
        <dbReference type="SAM" id="Phobius"/>
    </source>
</evidence>
<protein>
    <recommendedName>
        <fullName evidence="4">Glycosyltransferase RgtA/B/C/D-like domain-containing protein</fullName>
    </recommendedName>
</protein>
<sequence length="429" mass="49488">MSKIKIKVVRLWNAFIDIIRATLPQDTNEKKIFLFSFVFYFLLGVFWLFHVSPDNGFTLLGYDTYEYTIGEFLIPYKALFFKLRHPLMAFWLFPVSMLAYLPEWLFGIASVLPVFTIAANLAMALSTSLVWRICRLMNPSSFYGNLVCTGVYFSFAQIIILSFAVESFPFSSLALLSYISYVWLSRNKADVYSDNLFFAIISGITITNGLKFVLAQYVVERKRDGVLKRVFNSSFLFLFFTSIAVLVAVVRWVFLIRPASPDVSLVSLLLGDSMNYVIHYDFFQWFKVVGYNFFVSPILLCVDAINFEGFDFSEKVLENLSLWAIPLFLFYGSLLLSLWINRKKQLVHVFLCFLVVDVLVHLILGYGLNEGHIFSAHWLFMFPVLLAMLSNLFRSVIVRNIYYLCLFFFSGVLLIHNLSYIVTGIVNVN</sequence>
<evidence type="ECO:0000313" key="3">
    <source>
        <dbReference type="Proteomes" id="UP000001218"/>
    </source>
</evidence>
<keyword evidence="1" id="KW-0472">Membrane</keyword>
<keyword evidence="1" id="KW-1133">Transmembrane helix</keyword>
<feature type="transmembrane region" description="Helical" evidence="1">
    <location>
        <begin position="277"/>
        <end position="300"/>
    </location>
</feature>
<feature type="transmembrane region" description="Helical" evidence="1">
    <location>
        <begin position="104"/>
        <end position="130"/>
    </location>
</feature>
<reference evidence="2 3" key="1">
    <citation type="submission" date="2012-02" db="EMBL/GenBank/DDBJ databases">
        <title>The Genome Sequence of Parabacteroides johnsonii CL02T12C29.</title>
        <authorList>
            <consortium name="The Broad Institute Genome Sequencing Platform"/>
            <person name="Earl A."/>
            <person name="Ward D."/>
            <person name="Feldgarden M."/>
            <person name="Gevers D."/>
            <person name="Zitomersky N.L."/>
            <person name="Coyne M.J."/>
            <person name="Comstock L.E."/>
            <person name="Young S.K."/>
            <person name="Zeng Q."/>
            <person name="Gargeya S."/>
            <person name="Fitzgerald M."/>
            <person name="Haas B."/>
            <person name="Abouelleil A."/>
            <person name="Alvarado L."/>
            <person name="Arachchi H.M."/>
            <person name="Berlin A."/>
            <person name="Chapman S.B."/>
            <person name="Gearin G."/>
            <person name="Goldberg J."/>
            <person name="Griggs A."/>
            <person name="Gujja S."/>
            <person name="Hansen M."/>
            <person name="Heiman D."/>
            <person name="Howarth C."/>
            <person name="Larimer J."/>
            <person name="Lui A."/>
            <person name="MacDonald P.J.P."/>
            <person name="McCowen C."/>
            <person name="Montmayeur A."/>
            <person name="Murphy C."/>
            <person name="Neiman D."/>
            <person name="Pearson M."/>
            <person name="Priest M."/>
            <person name="Roberts A."/>
            <person name="Saif S."/>
            <person name="Shea T."/>
            <person name="Sisk P."/>
            <person name="Stolte C."/>
            <person name="Sykes S."/>
            <person name="Wortman J."/>
            <person name="Nusbaum C."/>
            <person name="Birren B."/>
        </authorList>
    </citation>
    <scope>NUCLEOTIDE SEQUENCE [LARGE SCALE GENOMIC DNA]</scope>
    <source>
        <strain evidence="2 3">CL02T12C29</strain>
    </source>
</reference>
<feature type="transmembrane region" description="Helical" evidence="1">
    <location>
        <begin position="372"/>
        <end position="389"/>
    </location>
</feature>
<dbReference type="InterPro" id="IPR045726">
    <property type="entry name" value="DUF6080"/>
</dbReference>
<gene>
    <name evidence="2" type="ORF">HMPREF1077_01398</name>
</gene>
<name>K5ZIP1_9BACT</name>
<organism evidence="2 3">
    <name type="scientific">Parabacteroides johnsonii CL02T12C29</name>
    <dbReference type="NCBI Taxonomy" id="999419"/>
    <lineage>
        <taxon>Bacteria</taxon>
        <taxon>Pseudomonadati</taxon>
        <taxon>Bacteroidota</taxon>
        <taxon>Bacteroidia</taxon>
        <taxon>Bacteroidales</taxon>
        <taxon>Tannerellaceae</taxon>
        <taxon>Parabacteroides</taxon>
    </lineage>
</organism>
<feature type="transmembrane region" description="Helical" evidence="1">
    <location>
        <begin position="167"/>
        <end position="184"/>
    </location>
</feature>
<evidence type="ECO:0000313" key="2">
    <source>
        <dbReference type="EMBL" id="EKN11140.1"/>
    </source>
</evidence>
<accession>K5ZIP1</accession>
<dbReference type="RefSeq" id="WP_008155801.1">
    <property type="nucleotide sequence ID" value="NZ_JH976466.1"/>
</dbReference>
<feature type="transmembrane region" description="Helical" evidence="1">
    <location>
        <begin position="235"/>
        <end position="256"/>
    </location>
</feature>
<dbReference type="OrthoDB" id="996712at2"/>
<dbReference type="Proteomes" id="UP000001218">
    <property type="component" value="Unassembled WGS sequence"/>
</dbReference>
<dbReference type="Pfam" id="PF19558">
    <property type="entry name" value="DUF6080"/>
    <property type="match status" value="2"/>
</dbReference>
<dbReference type="HOGENOM" id="CLU_639118_0_0_10"/>
<feature type="transmembrane region" description="Helical" evidence="1">
    <location>
        <begin position="142"/>
        <end position="161"/>
    </location>
</feature>
<comment type="caution">
    <text evidence="2">The sequence shown here is derived from an EMBL/GenBank/DDBJ whole genome shotgun (WGS) entry which is preliminary data.</text>
</comment>
<keyword evidence="1" id="KW-0812">Transmembrane</keyword>
<dbReference type="AlphaFoldDB" id="K5ZIP1"/>
<feature type="transmembrane region" description="Helical" evidence="1">
    <location>
        <begin position="401"/>
        <end position="422"/>
    </location>
</feature>
<proteinExistence type="predicted"/>
<dbReference type="EMBL" id="AGZP01000015">
    <property type="protein sequence ID" value="EKN11140.1"/>
    <property type="molecule type" value="Genomic_DNA"/>
</dbReference>
<dbReference type="PATRIC" id="fig|999419.3.peg.1433"/>
<evidence type="ECO:0008006" key="4">
    <source>
        <dbReference type="Google" id="ProtNLM"/>
    </source>
</evidence>
<feature type="transmembrane region" description="Helical" evidence="1">
    <location>
        <begin position="32"/>
        <end position="50"/>
    </location>
</feature>
<feature type="transmembrane region" description="Helical" evidence="1">
    <location>
        <begin position="320"/>
        <end position="339"/>
    </location>
</feature>
<feature type="transmembrane region" description="Helical" evidence="1">
    <location>
        <begin position="196"/>
        <end position="215"/>
    </location>
</feature>